<keyword evidence="2 10" id="KW-0812">Transmembrane</keyword>
<evidence type="ECO:0000313" key="12">
    <source>
        <dbReference type="EMBL" id="JAP40017.1"/>
    </source>
</evidence>
<dbReference type="InterPro" id="IPR002126">
    <property type="entry name" value="Cadherin-like_dom"/>
</dbReference>
<dbReference type="PRINTS" id="PR00205">
    <property type="entry name" value="CADHERIN"/>
</dbReference>
<dbReference type="AlphaFoldDB" id="A0A0X3NR75"/>
<dbReference type="FunFam" id="2.60.40.60:FF:000020">
    <property type="entry name" value="Dachsous cadherin-related 1b"/>
    <property type="match status" value="1"/>
</dbReference>
<feature type="transmembrane region" description="Helical" evidence="10">
    <location>
        <begin position="956"/>
        <end position="981"/>
    </location>
</feature>
<dbReference type="PROSITE" id="PS50268">
    <property type="entry name" value="CADHERIN_2"/>
    <property type="match status" value="6"/>
</dbReference>
<feature type="domain" description="Cadherin" evidence="11">
    <location>
        <begin position="640"/>
        <end position="762"/>
    </location>
</feature>
<feature type="domain" description="Cadherin" evidence="11">
    <location>
        <begin position="205"/>
        <end position="295"/>
    </location>
</feature>
<dbReference type="Pfam" id="PF00028">
    <property type="entry name" value="Cadherin"/>
    <property type="match status" value="1"/>
</dbReference>
<feature type="domain" description="Cadherin" evidence="11">
    <location>
        <begin position="296"/>
        <end position="408"/>
    </location>
</feature>
<keyword evidence="5 10" id="KW-1133">Transmembrane helix</keyword>
<name>A0A0X3NR75_SCHSO</name>
<evidence type="ECO:0000256" key="2">
    <source>
        <dbReference type="ARBA" id="ARBA00022692"/>
    </source>
</evidence>
<evidence type="ECO:0000256" key="10">
    <source>
        <dbReference type="SAM" id="Phobius"/>
    </source>
</evidence>
<protein>
    <submittedName>
        <fullName evidence="12">Protocadherin gamma-A8</fullName>
    </submittedName>
</protein>
<evidence type="ECO:0000256" key="9">
    <source>
        <dbReference type="SAM" id="MobiDB-lite"/>
    </source>
</evidence>
<keyword evidence="4 8" id="KW-0106">Calcium</keyword>
<feature type="compositionally biased region" description="Basic and acidic residues" evidence="9">
    <location>
        <begin position="1076"/>
        <end position="1087"/>
    </location>
</feature>
<comment type="subcellular location">
    <subcellularLocation>
        <location evidence="1">Membrane</location>
        <topology evidence="1">Single-pass membrane protein</topology>
    </subcellularLocation>
</comment>
<proteinExistence type="predicted"/>
<gene>
    <name evidence="12" type="primary">PCDG8</name>
    <name evidence="12" type="ORF">TR102445</name>
</gene>
<evidence type="ECO:0000256" key="1">
    <source>
        <dbReference type="ARBA" id="ARBA00004167"/>
    </source>
</evidence>
<organism evidence="12">
    <name type="scientific">Schistocephalus solidus</name>
    <name type="common">Tapeworm</name>
    <dbReference type="NCBI Taxonomy" id="70667"/>
    <lineage>
        <taxon>Eukaryota</taxon>
        <taxon>Metazoa</taxon>
        <taxon>Spiralia</taxon>
        <taxon>Lophotrochozoa</taxon>
        <taxon>Platyhelminthes</taxon>
        <taxon>Cestoda</taxon>
        <taxon>Eucestoda</taxon>
        <taxon>Diphyllobothriidea</taxon>
        <taxon>Diphyllobothriidae</taxon>
        <taxon>Schistocephalus</taxon>
    </lineage>
</organism>
<sequence>MKLYNYDVVTQHLVLLLASFLALFTTFTKAHPSSVTQALPTPSANPIVTFVLGDETPASFFIGNIPKQLYHFERFLASKEKFRATLLDSRGLASNIMHLSDMGDLYTISHVDRDDVARICGPLDCCSASQCNLTFDAVFIRPDIAKDSGTIKVKVMVHILDVNDNAPSFQNSHFTLTIPEASALVKSADMSSMWEQENLHSLPQAKDKDSLANGVVRYELYGEAIEAGLFALSSLDHSCYPCLLLSNIVRLDYENPKHHNLTLGLMAIDGGEKPLSGSISIHIRLTDINDNAPIFEKPKDTVRVQENKTYYQPVFTFKASDADSDKNGQVRYRINSPLQHSIASASKKFVLDSETGELFIHPSLDYEDFSERMIELVVIASDEGRPSLSSSFTLTVLVEDMNDNLPELIIQQNNTVPENGRTSVLALQMSINDVDDVSQGKISCNIAAADALPLRLLSVVGETFLSVWTTKVLDYEMTPFLHFDLVCVDAAEPPAKVVFPLTVKVADVNDNPPVFYSSRKNPTSSYDLIVPEDEPLRRPILLPLVIDVDSKNIVFSMEPVALEYKPPKQNFSIIMQHFAVRPESGAISLMAPLDHESIKYFEFLLVAKDVPRDHSNDKVFSSHVLIRVTVKDVNDNPPRLSSPSLIEIKKGTPAGLMVSRIVFTDPDEDGHQAVSTKLLSEEVFPPLDPQKAFETNNDIPNSIFFSLKDNGALVTLQPITRDNLALFHLLILAVDHGELKQMSSTASVTVIVDNTHENVPLLVKPFPGTVVSIQVNLPYGSRQNLEAIADLSIQLETYDLGKTLANTEKETVVLQKQNACNGSSLFELEQNSKKLKLSKTQDLLSSLSSISSMYSSKGYYKVCLRVSDSSEPKRYSDAYFFVMIERTYQIPGQALWPADAADTSAGMEAHSGGFVSAFSELASNVSAAAGHGSLDHGSDEMQGVGRVAGFNFGLSNIVMCLLILAFSLAVGFALFAAILWARAKQATNSVARQVRPNQNATTVTSASADGHGGCASLLKLDASNRLVWHSRQTARRVAKQTKGAVASDTISLTTVKTTYTAGDQVSTFTDPPQVTEDNREPDSRLNDPGKLQSPEVHYTLLTTTESPAFEWQANESFLGSLNSAQGCEVHHAGRGPTTAGVHQLSNMEGPVVAYFDLLVSTPSTQAPVSLDGEMGTANTLSLPRPTSTRQTLLCTDVPIDKQRSEPANSPVGGFFVL</sequence>
<keyword evidence="6 10" id="KW-0472">Membrane</keyword>
<dbReference type="SMART" id="SM00112">
    <property type="entry name" value="CA"/>
    <property type="match status" value="5"/>
</dbReference>
<dbReference type="PANTHER" id="PTHR24028">
    <property type="entry name" value="CADHERIN-87A"/>
    <property type="match status" value="1"/>
</dbReference>
<evidence type="ECO:0000256" key="5">
    <source>
        <dbReference type="ARBA" id="ARBA00022989"/>
    </source>
</evidence>
<evidence type="ECO:0000256" key="4">
    <source>
        <dbReference type="ARBA" id="ARBA00022837"/>
    </source>
</evidence>
<dbReference type="InterPro" id="IPR050174">
    <property type="entry name" value="Protocadherin/Cadherin-CA"/>
</dbReference>
<keyword evidence="3" id="KW-0677">Repeat</keyword>
<dbReference type="Gene3D" id="2.60.40.60">
    <property type="entry name" value="Cadherins"/>
    <property type="match status" value="6"/>
</dbReference>
<feature type="domain" description="Cadherin" evidence="11">
    <location>
        <begin position="415"/>
        <end position="515"/>
    </location>
</feature>
<dbReference type="SUPFAM" id="SSF49313">
    <property type="entry name" value="Cadherin-like"/>
    <property type="match status" value="5"/>
</dbReference>
<evidence type="ECO:0000256" key="8">
    <source>
        <dbReference type="PROSITE-ProRule" id="PRU00043"/>
    </source>
</evidence>
<dbReference type="PANTHER" id="PTHR24028:SF146">
    <property type="entry name" value="CADHERIN 96CB, ISOFORM D-RELATED"/>
    <property type="match status" value="1"/>
</dbReference>
<dbReference type="GO" id="GO:0007156">
    <property type="term" value="P:homophilic cell adhesion via plasma membrane adhesion molecules"/>
    <property type="evidence" value="ECO:0007669"/>
    <property type="project" value="InterPro"/>
</dbReference>
<dbReference type="EMBL" id="GEEE01023208">
    <property type="protein sequence ID" value="JAP40017.1"/>
    <property type="molecule type" value="Transcribed_RNA"/>
</dbReference>
<accession>A0A0X3NR75</accession>
<feature type="region of interest" description="Disordered" evidence="9">
    <location>
        <begin position="1063"/>
        <end position="1092"/>
    </location>
</feature>
<dbReference type="GO" id="GO:0005886">
    <property type="term" value="C:plasma membrane"/>
    <property type="evidence" value="ECO:0007669"/>
    <property type="project" value="InterPro"/>
</dbReference>
<dbReference type="PROSITE" id="PS00232">
    <property type="entry name" value="CADHERIN_1"/>
    <property type="match status" value="4"/>
</dbReference>
<feature type="domain" description="Cadherin" evidence="11">
    <location>
        <begin position="145"/>
        <end position="169"/>
    </location>
</feature>
<feature type="domain" description="Cadherin" evidence="11">
    <location>
        <begin position="522"/>
        <end position="640"/>
    </location>
</feature>
<dbReference type="InterPro" id="IPR015919">
    <property type="entry name" value="Cadherin-like_sf"/>
</dbReference>
<reference evidence="12" key="1">
    <citation type="submission" date="2016-01" db="EMBL/GenBank/DDBJ databases">
        <title>Reference transcriptome for the parasite Schistocephalus solidus: insights into the molecular evolution of parasitism.</title>
        <authorList>
            <person name="Hebert F.O."/>
            <person name="Grambauer S."/>
            <person name="Barber I."/>
            <person name="Landry C.R."/>
            <person name="Aubin-Horth N."/>
        </authorList>
    </citation>
    <scope>NUCLEOTIDE SEQUENCE</scope>
</reference>
<evidence type="ECO:0000259" key="11">
    <source>
        <dbReference type="PROSITE" id="PS50268"/>
    </source>
</evidence>
<dbReference type="CDD" id="cd11304">
    <property type="entry name" value="Cadherin_repeat"/>
    <property type="match status" value="4"/>
</dbReference>
<evidence type="ECO:0000256" key="3">
    <source>
        <dbReference type="ARBA" id="ARBA00022737"/>
    </source>
</evidence>
<evidence type="ECO:0000256" key="6">
    <source>
        <dbReference type="ARBA" id="ARBA00023136"/>
    </source>
</evidence>
<dbReference type="InterPro" id="IPR020894">
    <property type="entry name" value="Cadherin_CS"/>
</dbReference>
<dbReference type="GO" id="GO:0005509">
    <property type="term" value="F:calcium ion binding"/>
    <property type="evidence" value="ECO:0007669"/>
    <property type="project" value="UniProtKB-UniRule"/>
</dbReference>
<keyword evidence="7" id="KW-0325">Glycoprotein</keyword>
<evidence type="ECO:0000256" key="7">
    <source>
        <dbReference type="ARBA" id="ARBA00023180"/>
    </source>
</evidence>
<feature type="compositionally biased region" description="Polar residues" evidence="9">
    <location>
        <begin position="1063"/>
        <end position="1072"/>
    </location>
</feature>